<dbReference type="SUPFAM" id="SSF52540">
    <property type="entry name" value="P-loop containing nucleoside triphosphate hydrolases"/>
    <property type="match status" value="1"/>
</dbReference>
<reference evidence="3 4" key="1">
    <citation type="submission" date="2022-11" db="EMBL/GenBank/DDBJ databases">
        <title>Study of microbial diversity in lake waters.</title>
        <authorList>
            <person name="Zhang J."/>
        </authorList>
    </citation>
    <scope>NUCLEOTIDE SEQUENCE [LARGE SCALE GENOMIC DNA]</scope>
    <source>
        <strain evidence="3 4">DT12</strain>
    </source>
</reference>
<dbReference type="RefSeq" id="WP_267152638.1">
    <property type="nucleotide sequence ID" value="NZ_JAPMLT010000010.1"/>
</dbReference>
<proteinExistence type="inferred from homology"/>
<dbReference type="NCBIfam" id="TIGR01420">
    <property type="entry name" value="pilT_fam"/>
    <property type="match status" value="1"/>
</dbReference>
<evidence type="ECO:0000259" key="2">
    <source>
        <dbReference type="PROSITE" id="PS00662"/>
    </source>
</evidence>
<dbReference type="SMART" id="SM00382">
    <property type="entry name" value="AAA"/>
    <property type="match status" value="1"/>
</dbReference>
<dbReference type="InterPro" id="IPR050921">
    <property type="entry name" value="T4SS_GSP_E_ATPase"/>
</dbReference>
<organism evidence="3 4">
    <name type="scientific">Tumebacillus lacus</name>
    <dbReference type="NCBI Taxonomy" id="2995335"/>
    <lineage>
        <taxon>Bacteria</taxon>
        <taxon>Bacillati</taxon>
        <taxon>Bacillota</taxon>
        <taxon>Bacilli</taxon>
        <taxon>Bacillales</taxon>
        <taxon>Alicyclobacillaceae</taxon>
        <taxon>Tumebacillus</taxon>
    </lineage>
</organism>
<comment type="similarity">
    <text evidence="1">Belongs to the GSP E family.</text>
</comment>
<keyword evidence="4" id="KW-1185">Reference proteome</keyword>
<dbReference type="Proteomes" id="UP001208017">
    <property type="component" value="Unassembled WGS sequence"/>
</dbReference>
<accession>A0ABT3X710</accession>
<dbReference type="Gene3D" id="3.40.50.300">
    <property type="entry name" value="P-loop containing nucleotide triphosphate hydrolases"/>
    <property type="match status" value="1"/>
</dbReference>
<dbReference type="PANTHER" id="PTHR30486">
    <property type="entry name" value="TWITCHING MOTILITY PROTEIN PILT"/>
    <property type="match status" value="1"/>
</dbReference>
<feature type="domain" description="Bacterial type II secretion system protein E" evidence="2">
    <location>
        <begin position="194"/>
        <end position="208"/>
    </location>
</feature>
<dbReference type="PROSITE" id="PS00662">
    <property type="entry name" value="T2SP_E"/>
    <property type="match status" value="1"/>
</dbReference>
<comment type="caution">
    <text evidence="3">The sequence shown here is derived from an EMBL/GenBank/DDBJ whole genome shotgun (WGS) entry which is preliminary data.</text>
</comment>
<dbReference type="InterPro" id="IPR027417">
    <property type="entry name" value="P-loop_NTPase"/>
</dbReference>
<dbReference type="InterPro" id="IPR003593">
    <property type="entry name" value="AAA+_ATPase"/>
</dbReference>
<dbReference type="Gene3D" id="3.30.450.90">
    <property type="match status" value="1"/>
</dbReference>
<gene>
    <name evidence="3" type="ORF">OS242_15680</name>
</gene>
<dbReference type="EMBL" id="JAPMLT010000010">
    <property type="protein sequence ID" value="MCX7571390.1"/>
    <property type="molecule type" value="Genomic_DNA"/>
</dbReference>
<protein>
    <submittedName>
        <fullName evidence="3">Type IV pilus twitching motility protein PilT</fullName>
    </submittedName>
</protein>
<dbReference type="CDD" id="cd01131">
    <property type="entry name" value="PilT"/>
    <property type="match status" value="1"/>
</dbReference>
<evidence type="ECO:0000313" key="4">
    <source>
        <dbReference type="Proteomes" id="UP001208017"/>
    </source>
</evidence>
<sequence length="351" mass="38856">MTNIEGYLRTACERGASDLHLTVGSPPVLRIDGDLRPLGDTVLSTQDTAEIARDLLDRDGYEELMERGEYDFSWEIAGLSRFRINAFRQRGRLSLAIRIVPTHIPSPEELRLPHSLLEFAKAPQGLFLVTGPTGSGKSTTLACLIDQINSRSRRHIITLEDPIEFLHGHRQSIVDQREVGKDTRSFASGLRAALRQDPDVILVGEMRDLETISTAITAAETGHLVLATLHTTDAPQTIDRIVDVFPPEQQQQIRVQLASVLLGVLSQRLLPTASLNGRVAAQEILVNTPAVANLIRTEKVHQIRTTMQTGRALGMQTLEMHLQELMRAGLISERTAAEQLNQPDLTGDARR</sequence>
<dbReference type="Pfam" id="PF00437">
    <property type="entry name" value="T2SSE"/>
    <property type="match status" value="1"/>
</dbReference>
<dbReference type="InterPro" id="IPR006321">
    <property type="entry name" value="PilT/PilU"/>
</dbReference>
<evidence type="ECO:0000256" key="1">
    <source>
        <dbReference type="ARBA" id="ARBA00006611"/>
    </source>
</evidence>
<dbReference type="InterPro" id="IPR001482">
    <property type="entry name" value="T2SS/T4SS_dom"/>
</dbReference>
<name>A0ABT3X710_9BACL</name>
<evidence type="ECO:0000313" key="3">
    <source>
        <dbReference type="EMBL" id="MCX7571390.1"/>
    </source>
</evidence>